<dbReference type="PANTHER" id="PTHR21089:SF1">
    <property type="entry name" value="BIFUNCTIONAL 3-DEHYDROQUINATE DEHYDRATASE_SHIKIMATE DEHYDROGENASE, CHLOROPLASTIC"/>
    <property type="match status" value="1"/>
</dbReference>
<dbReference type="CDD" id="cd01065">
    <property type="entry name" value="NAD_bind_Shikimate_DH"/>
    <property type="match status" value="1"/>
</dbReference>
<evidence type="ECO:0000256" key="1">
    <source>
        <dbReference type="ARBA" id="ARBA00004871"/>
    </source>
</evidence>
<name>A0A3N2CT36_9ACTN</name>
<keyword evidence="2" id="KW-0057">Aromatic amino acid biosynthesis</keyword>
<dbReference type="PANTHER" id="PTHR21089">
    <property type="entry name" value="SHIKIMATE DEHYDROGENASE"/>
    <property type="match status" value="1"/>
</dbReference>
<dbReference type="InterPro" id="IPR022893">
    <property type="entry name" value="Shikimate_DH_fam"/>
</dbReference>
<dbReference type="GO" id="GO:0009423">
    <property type="term" value="P:chorismate biosynthetic process"/>
    <property type="evidence" value="ECO:0007669"/>
    <property type="project" value="TreeGrafter"/>
</dbReference>
<accession>A0A3N2CT36</accession>
<organism evidence="5 6">
    <name type="scientific">Nocardioides aurantiacus</name>
    <dbReference type="NCBI Taxonomy" id="86796"/>
    <lineage>
        <taxon>Bacteria</taxon>
        <taxon>Bacillati</taxon>
        <taxon>Actinomycetota</taxon>
        <taxon>Actinomycetes</taxon>
        <taxon>Propionibacteriales</taxon>
        <taxon>Nocardioidaceae</taxon>
        <taxon>Nocardioides</taxon>
    </lineage>
</organism>
<dbReference type="Gene3D" id="3.40.50.10860">
    <property type="entry name" value="Leucine Dehydrogenase, chain A, domain 1"/>
    <property type="match status" value="1"/>
</dbReference>
<feature type="region of interest" description="Disordered" evidence="3">
    <location>
        <begin position="276"/>
        <end position="313"/>
    </location>
</feature>
<dbReference type="SUPFAM" id="SSF53223">
    <property type="entry name" value="Aminoacid dehydrogenase-like, N-terminal domain"/>
    <property type="match status" value="1"/>
</dbReference>
<dbReference type="SUPFAM" id="SSF51735">
    <property type="entry name" value="NAD(P)-binding Rossmann-fold domains"/>
    <property type="match status" value="1"/>
</dbReference>
<evidence type="ECO:0000313" key="6">
    <source>
        <dbReference type="Proteomes" id="UP000281738"/>
    </source>
</evidence>
<protein>
    <submittedName>
        <fullName evidence="5">Shikimate dehydrogenase</fullName>
    </submittedName>
</protein>
<evidence type="ECO:0000313" key="5">
    <source>
        <dbReference type="EMBL" id="ROR90586.1"/>
    </source>
</evidence>
<dbReference type="AlphaFoldDB" id="A0A3N2CT36"/>
<evidence type="ECO:0000256" key="3">
    <source>
        <dbReference type="SAM" id="MobiDB-lite"/>
    </source>
</evidence>
<dbReference type="InterPro" id="IPR046346">
    <property type="entry name" value="Aminoacid_DH-like_N_sf"/>
</dbReference>
<dbReference type="GO" id="GO:0005829">
    <property type="term" value="C:cytosol"/>
    <property type="evidence" value="ECO:0007669"/>
    <property type="project" value="TreeGrafter"/>
</dbReference>
<dbReference type="EMBL" id="RKHO01000001">
    <property type="protein sequence ID" value="ROR90586.1"/>
    <property type="molecule type" value="Genomic_DNA"/>
</dbReference>
<dbReference type="Pfam" id="PF08501">
    <property type="entry name" value="Shikimate_dh_N"/>
    <property type="match status" value="1"/>
</dbReference>
<dbReference type="GO" id="GO:0009073">
    <property type="term" value="P:aromatic amino acid family biosynthetic process"/>
    <property type="evidence" value="ECO:0007669"/>
    <property type="project" value="UniProtKB-KW"/>
</dbReference>
<feature type="domain" description="Shikimate dehydrogenase substrate binding N-terminal" evidence="4">
    <location>
        <begin position="5"/>
        <end position="86"/>
    </location>
</feature>
<dbReference type="GO" id="GO:0004764">
    <property type="term" value="F:shikimate 3-dehydrogenase (NADP+) activity"/>
    <property type="evidence" value="ECO:0007669"/>
    <property type="project" value="InterPro"/>
</dbReference>
<feature type="compositionally biased region" description="Gly residues" evidence="3">
    <location>
        <begin position="283"/>
        <end position="298"/>
    </location>
</feature>
<reference evidence="5 6" key="1">
    <citation type="submission" date="2018-11" db="EMBL/GenBank/DDBJ databases">
        <title>Sequencing the genomes of 1000 actinobacteria strains.</title>
        <authorList>
            <person name="Klenk H.-P."/>
        </authorList>
    </citation>
    <scope>NUCLEOTIDE SEQUENCE [LARGE SCALE GENOMIC DNA]</scope>
    <source>
        <strain evidence="5 6">DSM 12652</strain>
    </source>
</reference>
<keyword evidence="6" id="KW-1185">Reference proteome</keyword>
<dbReference type="InterPro" id="IPR036291">
    <property type="entry name" value="NAD(P)-bd_dom_sf"/>
</dbReference>
<dbReference type="Proteomes" id="UP000281738">
    <property type="component" value="Unassembled WGS sequence"/>
</dbReference>
<dbReference type="InterPro" id="IPR013708">
    <property type="entry name" value="Shikimate_DH-bd_N"/>
</dbReference>
<evidence type="ECO:0000256" key="2">
    <source>
        <dbReference type="ARBA" id="ARBA00023141"/>
    </source>
</evidence>
<dbReference type="GO" id="GO:0050661">
    <property type="term" value="F:NADP binding"/>
    <property type="evidence" value="ECO:0007669"/>
    <property type="project" value="TreeGrafter"/>
</dbReference>
<comment type="caution">
    <text evidence="5">The sequence shown here is derived from an EMBL/GenBank/DDBJ whole genome shotgun (WGS) entry which is preliminary data.</text>
</comment>
<dbReference type="GO" id="GO:0019632">
    <property type="term" value="P:shikimate metabolic process"/>
    <property type="evidence" value="ECO:0007669"/>
    <property type="project" value="TreeGrafter"/>
</dbReference>
<proteinExistence type="predicted"/>
<gene>
    <name evidence="5" type="ORF">EDD33_1432</name>
</gene>
<sequence length="313" mass="32703">MRCAVVGTPVAHSLSPAMHRAAYAELGLDWTYDAVELAADDLPAHLASLDRSWRGLSLTMPLKRTVVPLVDSLDDWARVSGAVNTLVLGDRRRLGFNTDVPGAMAALVERVHDPVREVVVLGGGATATSVLLGLVELGCTRAHVLVRDPARAAETVETVRRHRRGPEVSVGSLPEAVARGDLGEGSVADMVVSTIPGRAQTPEVLAACASVPRVFEVVYDPWPTPLARAAEQSGRPLVSGLDLLAHQAVLQLQVMAGRSVPVELLRVAALRELRRRGHATPGGDPGGNPGGDPGGHRGGTSPVDDGPTVAPSA</sequence>
<dbReference type="OrthoDB" id="9776868at2"/>
<dbReference type="Gene3D" id="3.40.50.720">
    <property type="entry name" value="NAD(P)-binding Rossmann-like Domain"/>
    <property type="match status" value="1"/>
</dbReference>
<dbReference type="NCBIfam" id="NF001311">
    <property type="entry name" value="PRK00258.1-3"/>
    <property type="match status" value="1"/>
</dbReference>
<comment type="pathway">
    <text evidence="1">Metabolic intermediate biosynthesis; chorismate biosynthesis; chorismate from D-erythrose 4-phosphate and phosphoenolpyruvate: step 4/7.</text>
</comment>
<keyword evidence="2" id="KW-0028">Amino-acid biosynthesis</keyword>
<evidence type="ECO:0000259" key="4">
    <source>
        <dbReference type="Pfam" id="PF08501"/>
    </source>
</evidence>